<evidence type="ECO:0000256" key="4">
    <source>
        <dbReference type="ARBA" id="ARBA00017522"/>
    </source>
</evidence>
<evidence type="ECO:0000313" key="12">
    <source>
        <dbReference type="Proteomes" id="UP000316775"/>
    </source>
</evidence>
<feature type="transmembrane region" description="Helical" evidence="10">
    <location>
        <begin position="104"/>
        <end position="123"/>
    </location>
</feature>
<feature type="transmembrane region" description="Helical" evidence="10">
    <location>
        <begin position="129"/>
        <end position="149"/>
    </location>
</feature>
<keyword evidence="7 10" id="KW-0812">Transmembrane</keyword>
<evidence type="ECO:0000313" key="11">
    <source>
        <dbReference type="EMBL" id="GEC71781.1"/>
    </source>
</evidence>
<keyword evidence="8 10" id="KW-1133">Transmembrane helix</keyword>
<dbReference type="OrthoDB" id="9791248at2"/>
<keyword evidence="5" id="KW-0813">Transport</keyword>
<keyword evidence="12" id="KW-1185">Reference proteome</keyword>
<feature type="transmembrane region" description="Helical" evidence="10">
    <location>
        <begin position="65"/>
        <end position="83"/>
    </location>
</feature>
<dbReference type="EMBL" id="BJNP01000011">
    <property type="protein sequence ID" value="GEC71781.1"/>
    <property type="molecule type" value="Genomic_DNA"/>
</dbReference>
<evidence type="ECO:0000256" key="10">
    <source>
        <dbReference type="SAM" id="Phobius"/>
    </source>
</evidence>
<dbReference type="RefSeq" id="WP_073241665.1">
    <property type="nucleotide sequence ID" value="NZ_BJNP01000011.1"/>
</dbReference>
<keyword evidence="6" id="KW-1003">Cell membrane</keyword>
<evidence type="ECO:0000256" key="8">
    <source>
        <dbReference type="ARBA" id="ARBA00022989"/>
    </source>
</evidence>
<dbReference type="Proteomes" id="UP000316775">
    <property type="component" value="Unassembled WGS sequence"/>
</dbReference>
<evidence type="ECO:0000256" key="3">
    <source>
        <dbReference type="ARBA" id="ARBA00006669"/>
    </source>
</evidence>
<reference evidence="11 12" key="1">
    <citation type="submission" date="2019-06" db="EMBL/GenBank/DDBJ databases">
        <title>Whole genome shotgun sequence of Flavobacterium flevense NBRC 14960.</title>
        <authorList>
            <person name="Hosoyama A."/>
            <person name="Uohara A."/>
            <person name="Ohji S."/>
            <person name="Ichikawa N."/>
        </authorList>
    </citation>
    <scope>NUCLEOTIDE SEQUENCE [LARGE SCALE GENOMIC DNA]</scope>
    <source>
        <strain evidence="11 12">NBRC 14960</strain>
    </source>
</reference>
<evidence type="ECO:0000256" key="7">
    <source>
        <dbReference type="ARBA" id="ARBA00022692"/>
    </source>
</evidence>
<sequence length="216" mass="25863">MIDFFFAQYANYPASEIALELIGVFFGLASVWFAKKDNILVFPTGLISTFIYAYLLWKWELLGDSMINGYYFIMSIYGWYHWTRKKGDVEEFPVSRITKKEKQAAFVIFILTLVFVYLVYQYFDKFINWFNYIDTFLTAVFFVGMWLMAKRKIENWIFWIVGDFISIPLYFFKGYTFTSLQYLIFTVLAVYGYLEWKEILNKKESDQEAFLNNNSL</sequence>
<evidence type="ECO:0000256" key="9">
    <source>
        <dbReference type="ARBA" id="ARBA00023136"/>
    </source>
</evidence>
<dbReference type="AlphaFoldDB" id="A0A4Y4AU95"/>
<dbReference type="GO" id="GO:0005886">
    <property type="term" value="C:plasma membrane"/>
    <property type="evidence" value="ECO:0007669"/>
    <property type="project" value="UniProtKB-SubCell"/>
</dbReference>
<feature type="transmembrane region" description="Helical" evidence="10">
    <location>
        <begin position="178"/>
        <end position="194"/>
    </location>
</feature>
<feature type="transmembrane region" description="Helical" evidence="10">
    <location>
        <begin position="156"/>
        <end position="172"/>
    </location>
</feature>
<name>A0A4Y4AU95_9FLAO</name>
<accession>A0A4Y4AU95</accession>
<evidence type="ECO:0000256" key="5">
    <source>
        <dbReference type="ARBA" id="ARBA00022448"/>
    </source>
</evidence>
<dbReference type="PANTHER" id="PTHR36122:SF2">
    <property type="entry name" value="NICOTINAMIDE RIBOSIDE TRANSPORTER PNUC"/>
    <property type="match status" value="1"/>
</dbReference>
<proteinExistence type="inferred from homology"/>
<dbReference type="PANTHER" id="PTHR36122">
    <property type="entry name" value="NICOTINAMIDE RIBOSIDE TRANSPORTER PNUC"/>
    <property type="match status" value="1"/>
</dbReference>
<dbReference type="GO" id="GO:0034257">
    <property type="term" value="F:nicotinamide riboside transmembrane transporter activity"/>
    <property type="evidence" value="ECO:0007669"/>
    <property type="project" value="InterPro"/>
</dbReference>
<protein>
    <recommendedName>
        <fullName evidence="4">Nicotinamide riboside transporter PnuC</fullName>
    </recommendedName>
</protein>
<dbReference type="InterPro" id="IPR006419">
    <property type="entry name" value="NMN_transpt_PnuC"/>
</dbReference>
<comment type="subcellular location">
    <subcellularLocation>
        <location evidence="2">Cell membrane</location>
        <topology evidence="2">Multi-pass membrane protein</topology>
    </subcellularLocation>
</comment>
<dbReference type="STRING" id="983.SAMN05443543_101595"/>
<feature type="transmembrane region" description="Helical" evidence="10">
    <location>
        <begin position="40"/>
        <end position="59"/>
    </location>
</feature>
<evidence type="ECO:0000256" key="2">
    <source>
        <dbReference type="ARBA" id="ARBA00004651"/>
    </source>
</evidence>
<keyword evidence="9 10" id="KW-0472">Membrane</keyword>
<dbReference type="NCBIfam" id="TIGR01528">
    <property type="entry name" value="NMN_trans_PnuC"/>
    <property type="match status" value="1"/>
</dbReference>
<gene>
    <name evidence="11" type="primary">pnuC</name>
    <name evidence="11" type="ORF">FFL01_13200</name>
</gene>
<evidence type="ECO:0000256" key="1">
    <source>
        <dbReference type="ARBA" id="ARBA00002672"/>
    </source>
</evidence>
<feature type="transmembrane region" description="Helical" evidence="10">
    <location>
        <begin position="12"/>
        <end position="33"/>
    </location>
</feature>
<comment type="caution">
    <text evidence="11">The sequence shown here is derived from an EMBL/GenBank/DDBJ whole genome shotgun (WGS) entry which is preliminary data.</text>
</comment>
<comment type="function">
    <text evidence="1">Required for nicotinamide riboside transport across the inner membrane.</text>
</comment>
<dbReference type="Pfam" id="PF04973">
    <property type="entry name" value="NMN_transporter"/>
    <property type="match status" value="1"/>
</dbReference>
<organism evidence="11 12">
    <name type="scientific">Flavobacterium flevense</name>
    <dbReference type="NCBI Taxonomy" id="983"/>
    <lineage>
        <taxon>Bacteria</taxon>
        <taxon>Pseudomonadati</taxon>
        <taxon>Bacteroidota</taxon>
        <taxon>Flavobacteriia</taxon>
        <taxon>Flavobacteriales</taxon>
        <taxon>Flavobacteriaceae</taxon>
        <taxon>Flavobacterium</taxon>
    </lineage>
</organism>
<evidence type="ECO:0000256" key="6">
    <source>
        <dbReference type="ARBA" id="ARBA00022475"/>
    </source>
</evidence>
<comment type="similarity">
    <text evidence="3">Belongs to the nicotinamide ribonucleoside (NR) uptake permease (TC 4.B.1) family.</text>
</comment>